<reference evidence="2" key="2">
    <citation type="submission" date="2015-01" db="EMBL/GenBank/DDBJ databases">
        <title>Complete genome sequence of Methylobacterium aquaticum strain 22A.</title>
        <authorList>
            <person name="Tani A."/>
            <person name="Ogura Y."/>
            <person name="Hayashi T."/>
        </authorList>
    </citation>
    <scope>NUCLEOTIDE SEQUENCE [LARGE SCALE GENOMIC DNA]</scope>
    <source>
        <strain evidence="2">MA-22A</strain>
        <plasmid evidence="2">Plasmid pMaq22A_4p DNA</plasmid>
    </source>
</reference>
<gene>
    <name evidence="1" type="ORF">Maq22A_4p60230</name>
</gene>
<reference evidence="1 2" key="1">
    <citation type="journal article" date="2015" name="Genome Announc.">
        <title>Complete Genome Sequence of Methylobacterium aquaticum Strain 22A, Isolated from Racomitrium japonicum Moss.</title>
        <authorList>
            <person name="Tani A."/>
            <person name="Ogura Y."/>
            <person name="Hayashi T."/>
            <person name="Kimbara K."/>
        </authorList>
    </citation>
    <scope>NUCLEOTIDE SEQUENCE [LARGE SCALE GENOMIC DNA]</scope>
    <source>
        <strain evidence="1 2">MA-22A</strain>
        <plasmid evidence="2">Plasmid pMaq22A_4p DNA</plasmid>
    </source>
</reference>
<dbReference type="PATRIC" id="fig|270351.10.peg.7590"/>
<organism evidence="1 2">
    <name type="scientific">Methylobacterium aquaticum</name>
    <dbReference type="NCBI Taxonomy" id="270351"/>
    <lineage>
        <taxon>Bacteria</taxon>
        <taxon>Pseudomonadati</taxon>
        <taxon>Pseudomonadota</taxon>
        <taxon>Alphaproteobacteria</taxon>
        <taxon>Hyphomicrobiales</taxon>
        <taxon>Methylobacteriaceae</taxon>
        <taxon>Methylobacterium</taxon>
    </lineage>
</organism>
<dbReference type="Proteomes" id="UP000061432">
    <property type="component" value="Plasmid pMaq22A_4p"/>
</dbReference>
<protein>
    <submittedName>
        <fullName evidence="1">Uncharacterized protein</fullName>
    </submittedName>
</protein>
<evidence type="ECO:0000313" key="1">
    <source>
        <dbReference type="EMBL" id="BAQ50399.1"/>
    </source>
</evidence>
<keyword evidence="1" id="KW-0614">Plasmid</keyword>
<name>A0A0C6FXS3_9HYPH</name>
<dbReference type="AlphaFoldDB" id="A0A0C6FXS3"/>
<dbReference type="EMBL" id="AP014708">
    <property type="protein sequence ID" value="BAQ50399.1"/>
    <property type="molecule type" value="Genomic_DNA"/>
</dbReference>
<dbReference type="KEGG" id="maqu:Maq22A_4p60230"/>
<sequence>MTAAIDRAAEARLAQALEHACGDLAGALAHLCAGLSVGDVEGEGYAAALERMIRTHFGRERIALRGMAAGLEDPR</sequence>
<evidence type="ECO:0000313" key="2">
    <source>
        <dbReference type="Proteomes" id="UP000061432"/>
    </source>
</evidence>
<accession>A0A0C6FXS3</accession>
<geneLocation type="plasmid" evidence="2">
    <name>pMaq22A_4p DNA</name>
</geneLocation>
<dbReference type="RefSeq" id="WP_060851437.1">
    <property type="nucleotide sequence ID" value="NZ_AP014708.1"/>
</dbReference>
<proteinExistence type="predicted"/>